<dbReference type="EMBL" id="VBUF01000003">
    <property type="protein sequence ID" value="TLS72147.1"/>
    <property type="molecule type" value="Genomic_DNA"/>
</dbReference>
<dbReference type="InterPro" id="IPR050128">
    <property type="entry name" value="Sulfate_adenylyltrnsfr_sub2"/>
</dbReference>
<dbReference type="SUPFAM" id="SSF52402">
    <property type="entry name" value="Adenine nucleotide alpha hydrolases-like"/>
    <property type="match status" value="1"/>
</dbReference>
<dbReference type="Proteomes" id="UP000308001">
    <property type="component" value="Unassembled WGS sequence"/>
</dbReference>
<dbReference type="PANTHER" id="PTHR43196">
    <property type="entry name" value="SULFATE ADENYLYLTRANSFERASE SUBUNIT 2"/>
    <property type="match status" value="1"/>
</dbReference>
<dbReference type="GO" id="GO:0003824">
    <property type="term" value="F:catalytic activity"/>
    <property type="evidence" value="ECO:0007669"/>
    <property type="project" value="InterPro"/>
</dbReference>
<dbReference type="InterPro" id="IPR014729">
    <property type="entry name" value="Rossmann-like_a/b/a_fold"/>
</dbReference>
<sequence length="301" mass="34743">MKNIILVSVSGGKDSQAVLNYCLSKYPKNKLIAYFCDTGWEADETYDHIKYLEDTLKIEIIRVKSDKYDGFEDMCIKRKSFPSRVRRFCTEELKIIPSTNFIRSYIKKGFKVKNYVGVRKEESVSKKLTLPKIVNGVKLLIAPKRDIENKYKTTFLGLLPKPTKRKDGSYSYPKKAKEFYSKQNAVTTVQPIIDWKEKEVYLYNIKSGTKNNPLYSKGCTRVGCYPCINANNNELGMLQEDRINRVVELEKKVQAVNKRVKPVFLHKKKGELKSFDHYCSNLKFNTLGLDLGCINHLGICE</sequence>
<dbReference type="InterPro" id="IPR002500">
    <property type="entry name" value="PAPS_reduct_dom"/>
</dbReference>
<organism evidence="2 3">
    <name type="scientific">Aliarcobacter thereius</name>
    <dbReference type="NCBI Taxonomy" id="544718"/>
    <lineage>
        <taxon>Bacteria</taxon>
        <taxon>Pseudomonadati</taxon>
        <taxon>Campylobacterota</taxon>
        <taxon>Epsilonproteobacteria</taxon>
        <taxon>Campylobacterales</taxon>
        <taxon>Arcobacteraceae</taxon>
        <taxon>Aliarcobacter</taxon>
    </lineage>
</organism>
<proteinExistence type="predicted"/>
<evidence type="ECO:0000313" key="2">
    <source>
        <dbReference type="EMBL" id="TLS72147.1"/>
    </source>
</evidence>
<accession>A0A5R9HBU6</accession>
<evidence type="ECO:0000259" key="1">
    <source>
        <dbReference type="Pfam" id="PF01507"/>
    </source>
</evidence>
<protein>
    <submittedName>
        <fullName evidence="2">Phosphoadenosine phosphosulfate reductase family protein</fullName>
    </submittedName>
</protein>
<dbReference type="RefSeq" id="WP_138142923.1">
    <property type="nucleotide sequence ID" value="NZ_VBUF01000003.1"/>
</dbReference>
<comment type="caution">
    <text evidence="2">The sequence shown here is derived from an EMBL/GenBank/DDBJ whole genome shotgun (WGS) entry which is preliminary data.</text>
</comment>
<reference evidence="2 3" key="1">
    <citation type="submission" date="2019-05" db="EMBL/GenBank/DDBJ databases">
        <title>Arcobacter cibarius and Arcobacter thereius providing challenges in identification an antibiotic susceptibility and Quinolone resistance.</title>
        <authorList>
            <person name="Busch A."/>
            <person name="Hanel I."/>
            <person name="Hotzel H."/>
            <person name="Tomaso H."/>
        </authorList>
    </citation>
    <scope>NUCLEOTIDE SEQUENCE [LARGE SCALE GENOMIC DNA]</scope>
    <source>
        <strain evidence="2 3">17CS1191_2</strain>
    </source>
</reference>
<dbReference type="AlphaFoldDB" id="A0A5R9HBU6"/>
<dbReference type="Gene3D" id="3.40.50.620">
    <property type="entry name" value="HUPs"/>
    <property type="match status" value="1"/>
</dbReference>
<dbReference type="Pfam" id="PF01507">
    <property type="entry name" value="PAPS_reduct"/>
    <property type="match status" value="1"/>
</dbReference>
<gene>
    <name evidence="2" type="ORF">FE246_06895</name>
</gene>
<dbReference type="PANTHER" id="PTHR43196:SF2">
    <property type="entry name" value="PHOSPHOADENOSINE PHOSPHOSULFATE REDUCTASE"/>
    <property type="match status" value="1"/>
</dbReference>
<name>A0A5R9HBU6_9BACT</name>
<feature type="domain" description="Phosphoadenosine phosphosulphate reductase" evidence="1">
    <location>
        <begin position="5"/>
        <end position="229"/>
    </location>
</feature>
<evidence type="ECO:0000313" key="3">
    <source>
        <dbReference type="Proteomes" id="UP000308001"/>
    </source>
</evidence>